<dbReference type="PANTHER" id="PTHR34822:SF1">
    <property type="entry name" value="GRPB FAMILY PROTEIN"/>
    <property type="match status" value="1"/>
</dbReference>
<reference evidence="1" key="1">
    <citation type="journal article" date="2014" name="Int. J. Syst. Evol. Microbiol.">
        <title>Complete genome sequence of Corynebacterium casei LMG S-19264T (=DSM 44701T), isolated from a smear-ripened cheese.</title>
        <authorList>
            <consortium name="US DOE Joint Genome Institute (JGI-PGF)"/>
            <person name="Walter F."/>
            <person name="Albersmeier A."/>
            <person name="Kalinowski J."/>
            <person name="Ruckert C."/>
        </authorList>
    </citation>
    <scope>NUCLEOTIDE SEQUENCE</scope>
    <source>
        <strain evidence="1">CGMCC 1.15178</strain>
    </source>
</reference>
<comment type="caution">
    <text evidence="1">The sequence shown here is derived from an EMBL/GenBank/DDBJ whole genome shotgun (WGS) entry which is preliminary data.</text>
</comment>
<gene>
    <name evidence="1" type="ORF">GCM10010911_39950</name>
</gene>
<name>A0A917DWU4_9BACL</name>
<proteinExistence type="predicted"/>
<dbReference type="PANTHER" id="PTHR34822">
    <property type="entry name" value="GRPB DOMAIN PROTEIN (AFU_ORTHOLOGUE AFUA_1G01530)"/>
    <property type="match status" value="1"/>
</dbReference>
<dbReference type="Pfam" id="PF04229">
    <property type="entry name" value="GrpB"/>
    <property type="match status" value="1"/>
</dbReference>
<evidence type="ECO:0008006" key="3">
    <source>
        <dbReference type="Google" id="ProtNLM"/>
    </source>
</evidence>
<keyword evidence="2" id="KW-1185">Reference proteome</keyword>
<dbReference type="EMBL" id="BMHP01000003">
    <property type="protein sequence ID" value="GGD77962.1"/>
    <property type="molecule type" value="Genomic_DNA"/>
</dbReference>
<dbReference type="InterPro" id="IPR043519">
    <property type="entry name" value="NT_sf"/>
</dbReference>
<dbReference type="Gene3D" id="3.30.460.10">
    <property type="entry name" value="Beta Polymerase, domain 2"/>
    <property type="match status" value="1"/>
</dbReference>
<dbReference type="AlphaFoldDB" id="A0A917DWU4"/>
<protein>
    <recommendedName>
        <fullName evidence="3">GrpB family protein</fullName>
    </recommendedName>
</protein>
<organism evidence="1 2">
    <name type="scientific">Paenibacillus nasutitermitis</name>
    <dbReference type="NCBI Taxonomy" id="1652958"/>
    <lineage>
        <taxon>Bacteria</taxon>
        <taxon>Bacillati</taxon>
        <taxon>Bacillota</taxon>
        <taxon>Bacilli</taxon>
        <taxon>Bacillales</taxon>
        <taxon>Paenibacillaceae</taxon>
        <taxon>Paenibacillus</taxon>
    </lineage>
</organism>
<sequence>MSDEILIHEYQDEWPLLFHEVGLKLRKSLGEAASRIDHIGSTSVPGLHAKPIIDIQISVRRLERMEEYKAGIERAGFLHRPENPDLTKRYFRELPGHRRTHIHVREEGSWSQQFALLFRDYLRCHPDDCKIYADDKYELARTFRHQREAYVNAKEPMIWTIMNKATRWSQQTGWRPGVSDH</sequence>
<evidence type="ECO:0000313" key="1">
    <source>
        <dbReference type="EMBL" id="GGD77962.1"/>
    </source>
</evidence>
<accession>A0A917DWU4</accession>
<dbReference type="InterPro" id="IPR007344">
    <property type="entry name" value="GrpB/CoaE"/>
</dbReference>
<reference evidence="1" key="2">
    <citation type="submission" date="2020-09" db="EMBL/GenBank/DDBJ databases">
        <authorList>
            <person name="Sun Q."/>
            <person name="Zhou Y."/>
        </authorList>
    </citation>
    <scope>NUCLEOTIDE SEQUENCE</scope>
    <source>
        <strain evidence="1">CGMCC 1.15178</strain>
    </source>
</reference>
<evidence type="ECO:0000313" key="2">
    <source>
        <dbReference type="Proteomes" id="UP000612456"/>
    </source>
</evidence>
<dbReference type="RefSeq" id="WP_188994208.1">
    <property type="nucleotide sequence ID" value="NZ_BMHP01000003.1"/>
</dbReference>
<dbReference type="Proteomes" id="UP000612456">
    <property type="component" value="Unassembled WGS sequence"/>
</dbReference>
<dbReference type="SUPFAM" id="SSF81301">
    <property type="entry name" value="Nucleotidyltransferase"/>
    <property type="match status" value="1"/>
</dbReference>